<feature type="domain" description="RNA polymerase sigma-70 region 2" evidence="6">
    <location>
        <begin position="26"/>
        <end position="87"/>
    </location>
</feature>
<evidence type="ECO:0000256" key="5">
    <source>
        <dbReference type="ARBA" id="ARBA00023163"/>
    </source>
</evidence>
<dbReference type="InterPro" id="IPR007627">
    <property type="entry name" value="RNA_pol_sigma70_r2"/>
</dbReference>
<dbReference type="Proteomes" id="UP001304071">
    <property type="component" value="Chromosome 2"/>
</dbReference>
<organism evidence="8 9">
    <name type="scientific">Vibrio porteresiae DSM 19223</name>
    <dbReference type="NCBI Taxonomy" id="1123496"/>
    <lineage>
        <taxon>Bacteria</taxon>
        <taxon>Pseudomonadati</taxon>
        <taxon>Pseudomonadota</taxon>
        <taxon>Gammaproteobacteria</taxon>
        <taxon>Vibrionales</taxon>
        <taxon>Vibrionaceae</taxon>
        <taxon>Vibrio</taxon>
    </lineage>
</organism>
<dbReference type="PANTHER" id="PTHR43133:SF8">
    <property type="entry name" value="RNA POLYMERASE SIGMA FACTOR HI_1459-RELATED"/>
    <property type="match status" value="1"/>
</dbReference>
<dbReference type="Gene3D" id="1.10.10.10">
    <property type="entry name" value="Winged helix-like DNA-binding domain superfamily/Winged helix DNA-binding domain"/>
    <property type="match status" value="1"/>
</dbReference>
<feature type="domain" description="RNA polymerase sigma factor 70 region 4 type 2" evidence="7">
    <location>
        <begin position="113"/>
        <end position="165"/>
    </location>
</feature>
<evidence type="ECO:0000259" key="6">
    <source>
        <dbReference type="Pfam" id="PF04542"/>
    </source>
</evidence>
<evidence type="ECO:0000259" key="7">
    <source>
        <dbReference type="Pfam" id="PF08281"/>
    </source>
</evidence>
<dbReference type="Gene3D" id="1.10.1740.10">
    <property type="match status" value="1"/>
</dbReference>
<evidence type="ECO:0000256" key="4">
    <source>
        <dbReference type="ARBA" id="ARBA00023125"/>
    </source>
</evidence>
<protein>
    <submittedName>
        <fullName evidence="8">Sigma-70 family RNA polymerase sigma factor</fullName>
    </submittedName>
</protein>
<dbReference type="Pfam" id="PF04542">
    <property type="entry name" value="Sigma70_r2"/>
    <property type="match status" value="1"/>
</dbReference>
<gene>
    <name evidence="8" type="ORF">R8Z52_23815</name>
</gene>
<dbReference type="InterPro" id="IPR013325">
    <property type="entry name" value="RNA_pol_sigma_r2"/>
</dbReference>
<evidence type="ECO:0000313" key="8">
    <source>
        <dbReference type="EMBL" id="WPC75944.1"/>
    </source>
</evidence>
<dbReference type="InterPro" id="IPR013249">
    <property type="entry name" value="RNA_pol_sigma70_r4_t2"/>
</dbReference>
<proteinExistence type="inferred from homology"/>
<dbReference type="SUPFAM" id="SSF88659">
    <property type="entry name" value="Sigma3 and sigma4 domains of RNA polymerase sigma factors"/>
    <property type="match status" value="1"/>
</dbReference>
<keyword evidence="2" id="KW-0805">Transcription regulation</keyword>
<sequence length="191" mass="21963">MSKSAFLTPSQGAVPCLLTTWETTETELYYWLVKQTADESVAADLLQETFLKALQQQRSFCDIDNQKAWLYRVARNLLVDSQRREGKRSHIDISDIELVCEEVETPTVDKLCQCLPKALNKLSTRDRAIITECDLLGCSQQQFAKQHQLTLTATKSRIQRARTKLRDVLLKQCHIVLDEQQKVSSFHPDEH</sequence>
<keyword evidence="3" id="KW-0731">Sigma factor</keyword>
<dbReference type="EMBL" id="CP138204">
    <property type="protein sequence ID" value="WPC75944.1"/>
    <property type="molecule type" value="Genomic_DNA"/>
</dbReference>
<evidence type="ECO:0000256" key="2">
    <source>
        <dbReference type="ARBA" id="ARBA00023015"/>
    </source>
</evidence>
<dbReference type="NCBIfam" id="TIGR02937">
    <property type="entry name" value="sigma70-ECF"/>
    <property type="match status" value="1"/>
</dbReference>
<reference evidence="8 9" key="1">
    <citation type="submission" date="2023-11" db="EMBL/GenBank/DDBJ databases">
        <title>Plant-associative lifestyle of Vibrio porteresiae and its evolutionary dynamics.</title>
        <authorList>
            <person name="Rameshkumar N."/>
            <person name="Kirti K."/>
        </authorList>
    </citation>
    <scope>NUCLEOTIDE SEQUENCE [LARGE SCALE GENOMIC DNA]</scope>
    <source>
        <strain evidence="8 9">MSSRF30</strain>
    </source>
</reference>
<dbReference type="Pfam" id="PF08281">
    <property type="entry name" value="Sigma70_r4_2"/>
    <property type="match status" value="1"/>
</dbReference>
<name>A0ABZ0QHG1_9VIBR</name>
<dbReference type="InterPro" id="IPR013324">
    <property type="entry name" value="RNA_pol_sigma_r3/r4-like"/>
</dbReference>
<dbReference type="InterPro" id="IPR039425">
    <property type="entry name" value="RNA_pol_sigma-70-like"/>
</dbReference>
<dbReference type="SUPFAM" id="SSF88946">
    <property type="entry name" value="Sigma2 domain of RNA polymerase sigma factors"/>
    <property type="match status" value="1"/>
</dbReference>
<dbReference type="RefSeq" id="WP_261897912.1">
    <property type="nucleotide sequence ID" value="NZ_AP024896.1"/>
</dbReference>
<dbReference type="PANTHER" id="PTHR43133">
    <property type="entry name" value="RNA POLYMERASE ECF-TYPE SIGMA FACTO"/>
    <property type="match status" value="1"/>
</dbReference>
<accession>A0ABZ0QHG1</accession>
<comment type="similarity">
    <text evidence="1">Belongs to the sigma-70 factor family. ECF subfamily.</text>
</comment>
<evidence type="ECO:0000256" key="3">
    <source>
        <dbReference type="ARBA" id="ARBA00023082"/>
    </source>
</evidence>
<evidence type="ECO:0000256" key="1">
    <source>
        <dbReference type="ARBA" id="ARBA00010641"/>
    </source>
</evidence>
<dbReference type="InterPro" id="IPR014284">
    <property type="entry name" value="RNA_pol_sigma-70_dom"/>
</dbReference>
<keyword evidence="4" id="KW-0238">DNA-binding</keyword>
<keyword evidence="5" id="KW-0804">Transcription</keyword>
<evidence type="ECO:0000313" key="9">
    <source>
        <dbReference type="Proteomes" id="UP001304071"/>
    </source>
</evidence>
<keyword evidence="9" id="KW-1185">Reference proteome</keyword>
<dbReference type="InterPro" id="IPR036388">
    <property type="entry name" value="WH-like_DNA-bd_sf"/>
</dbReference>